<evidence type="ECO:0008006" key="3">
    <source>
        <dbReference type="Google" id="ProtNLM"/>
    </source>
</evidence>
<organism evidence="1 2">
    <name type="scientific">Paenibacillus lactis</name>
    <dbReference type="NCBI Taxonomy" id="228574"/>
    <lineage>
        <taxon>Bacteria</taxon>
        <taxon>Bacillati</taxon>
        <taxon>Bacillota</taxon>
        <taxon>Bacilli</taxon>
        <taxon>Bacillales</taxon>
        <taxon>Paenibacillaceae</taxon>
        <taxon>Paenibacillus</taxon>
    </lineage>
</organism>
<comment type="caution">
    <text evidence="1">The sequence shown here is derived from an EMBL/GenBank/DDBJ whole genome shotgun (WGS) entry which is preliminary data.</text>
</comment>
<dbReference type="Proteomes" id="UP000706926">
    <property type="component" value="Unassembled WGS sequence"/>
</dbReference>
<reference evidence="1 2" key="1">
    <citation type="submission" date="2021-03" db="EMBL/GenBank/DDBJ databases">
        <title>Genomic Encyclopedia of Type Strains, Phase IV (KMG-IV): sequencing the most valuable type-strain genomes for metagenomic binning, comparative biology and taxonomic classification.</title>
        <authorList>
            <person name="Goeker M."/>
        </authorList>
    </citation>
    <scope>NUCLEOTIDE SEQUENCE [LARGE SCALE GENOMIC DNA]</scope>
    <source>
        <strain evidence="1 2">DSM 15596</strain>
    </source>
</reference>
<dbReference type="GeneID" id="95406708"/>
<sequence>MKKLLKAKVLIIFLFTSFFSIFLSPESNATSNVVPGNAYLSEEKAIFLDGEILITREKAYSIDKIKNPGTYVPVKLLSKLKNISIDYSKPITVKSNKGTYKINESNSVLLDGTTYIKLDYFYKISGLSGKEFYESHTIFLWSNKEGKAKSEKLMSQIKRVSDDYLKTYMGKKVYIYEGEKVGRVIEMAVISKQTTSFKILLNNGVVVEELVSGSTPDTFCTYFYYENVNGFYSGKYYWANKNLLPSSNPLLNIEKVYFKSVKMKGNKLIVTAKRSNGANVTFKLPFYDDPSTVIQQGFYTVNPKSVFPKWDSATWNRIVQQKIAIGMNQEQVLLSWGAPDDHSSYTGSYLTMDQWIYGDTYLHFYNGILDSWSDY</sequence>
<evidence type="ECO:0000313" key="1">
    <source>
        <dbReference type="EMBL" id="MBP1895708.1"/>
    </source>
</evidence>
<protein>
    <recommendedName>
        <fullName evidence="3">Copper amine oxidase-like N-terminal domain-containing protein</fullName>
    </recommendedName>
</protein>
<accession>A0ABS4FHG7</accession>
<gene>
    <name evidence="1" type="ORF">J2Z18_004818</name>
</gene>
<keyword evidence="2" id="KW-1185">Reference proteome</keyword>
<dbReference type="RefSeq" id="WP_007128433.1">
    <property type="nucleotide sequence ID" value="NZ_BOSA01000016.1"/>
</dbReference>
<proteinExistence type="predicted"/>
<evidence type="ECO:0000313" key="2">
    <source>
        <dbReference type="Proteomes" id="UP000706926"/>
    </source>
</evidence>
<name>A0ABS4FHG7_9BACL</name>
<dbReference type="EMBL" id="JAGGKI010000016">
    <property type="protein sequence ID" value="MBP1895708.1"/>
    <property type="molecule type" value="Genomic_DNA"/>
</dbReference>